<organism evidence="1 3">
    <name type="scientific">Lentilactobacillus parakefiri</name>
    <dbReference type="NCBI Taxonomy" id="152332"/>
    <lineage>
        <taxon>Bacteria</taxon>
        <taxon>Bacillati</taxon>
        <taxon>Bacillota</taxon>
        <taxon>Bacilli</taxon>
        <taxon>Lactobacillales</taxon>
        <taxon>Lactobacillaceae</taxon>
        <taxon>Lentilactobacillus</taxon>
    </lineage>
</organism>
<evidence type="ECO:0000313" key="4">
    <source>
        <dbReference type="Proteomes" id="UP000294668"/>
    </source>
</evidence>
<dbReference type="EMBL" id="BDGB01000029">
    <property type="protein sequence ID" value="GAW71396.1"/>
    <property type="molecule type" value="Genomic_DNA"/>
</dbReference>
<sequence length="130" mass="15208">MNLNDLLQTYEAAVATRNLAAKQYRKQLHIKIEFIEQHYHCTIDRIPDTNPLIMELQQFANQYEPHLPPKKRRDLTSFDQNQREELIRSIIKLLEMGLLSSQIAYILGITDDAFWQLELKAITSQASVHC</sequence>
<dbReference type="EMBL" id="PUFL01000009">
    <property type="protein sequence ID" value="TDG94822.1"/>
    <property type="molecule type" value="Genomic_DNA"/>
</dbReference>
<accession>A0A224V3F7</accession>
<reference evidence="1 3" key="1">
    <citation type="journal article" date="2017" name="Biosci Microbiota Food Health">
        <title>Genomic characterization reconfirms the taxonomic status of Lactobacillus parakefiri.</title>
        <authorList>
            <person name="Tanizawa Y."/>
            <person name="Kobayashi H."/>
            <person name="Kaminuma E."/>
            <person name="Sakamoto M."/>
            <person name="Ohkuma M."/>
            <person name="Nakamura Y."/>
            <person name="Arita M."/>
            <person name="Tohno M."/>
        </authorList>
    </citation>
    <scope>NUCLEOTIDE SEQUENCE [LARGE SCALE GENOMIC DNA]</scope>
    <source>
        <strain evidence="1 3">JCM 8573</strain>
    </source>
</reference>
<dbReference type="OrthoDB" id="9936807at2"/>
<reference evidence="2 4" key="2">
    <citation type="journal article" date="2019" name="Appl. Microbiol. Biotechnol.">
        <title>Uncovering carbohydrate metabolism through a genotype-phenotype association study of 56 lactic acid bacteria genomes.</title>
        <authorList>
            <person name="Buron-Moles G."/>
            <person name="Chailyan A."/>
            <person name="Dolejs I."/>
            <person name="Forster J."/>
            <person name="Miks M.H."/>
        </authorList>
    </citation>
    <scope>NUCLEOTIDE SEQUENCE [LARGE SCALE GENOMIC DNA]</scope>
    <source>
        <strain evidence="2 4">DSM 10551</strain>
    </source>
</reference>
<dbReference type="AlphaFoldDB" id="A0A224V3F7"/>
<proteinExistence type="predicted"/>
<evidence type="ECO:0000313" key="2">
    <source>
        <dbReference type="EMBL" id="TDG94822.1"/>
    </source>
</evidence>
<keyword evidence="4" id="KW-1185">Reference proteome</keyword>
<evidence type="ECO:0000313" key="1">
    <source>
        <dbReference type="EMBL" id="GAW71396.1"/>
    </source>
</evidence>
<dbReference type="Proteomes" id="UP000214739">
    <property type="component" value="Unassembled WGS sequence"/>
</dbReference>
<reference evidence="2" key="3">
    <citation type="submission" date="2019-02" db="EMBL/GenBank/DDBJ databases">
        <authorList>
            <person name="Buron G."/>
            <person name="Chaylann A."/>
            <person name="Dolejs I."/>
            <person name="Forster J."/>
            <person name="Miks M.H."/>
        </authorList>
    </citation>
    <scope>NUCLEOTIDE SEQUENCE</scope>
    <source>
        <strain evidence="2">DSM 10551</strain>
    </source>
</reference>
<gene>
    <name evidence="2" type="ORF">C5L28_000861</name>
    <name evidence="1" type="ORF">LPKJCM_00476</name>
</gene>
<name>A0A224V3F7_9LACO</name>
<dbReference type="RefSeq" id="WP_057962110.1">
    <property type="nucleotide sequence ID" value="NZ_BAAAXO010000039.1"/>
</dbReference>
<dbReference type="Proteomes" id="UP000294668">
    <property type="component" value="Unassembled WGS sequence"/>
</dbReference>
<evidence type="ECO:0000313" key="3">
    <source>
        <dbReference type="Proteomes" id="UP000214739"/>
    </source>
</evidence>
<comment type="caution">
    <text evidence="1">The sequence shown here is derived from an EMBL/GenBank/DDBJ whole genome shotgun (WGS) entry which is preliminary data.</text>
</comment>
<protein>
    <submittedName>
        <fullName evidence="1">Uncharacterized protein</fullName>
    </submittedName>
</protein>